<organism evidence="1 2">
    <name type="scientific">Rangifer tarandus platyrhynchus</name>
    <name type="common">Svalbard reindeer</name>
    <dbReference type="NCBI Taxonomy" id="3082113"/>
    <lineage>
        <taxon>Eukaryota</taxon>
        <taxon>Metazoa</taxon>
        <taxon>Chordata</taxon>
        <taxon>Craniata</taxon>
        <taxon>Vertebrata</taxon>
        <taxon>Euteleostomi</taxon>
        <taxon>Mammalia</taxon>
        <taxon>Eutheria</taxon>
        <taxon>Laurasiatheria</taxon>
        <taxon>Artiodactyla</taxon>
        <taxon>Ruminantia</taxon>
        <taxon>Pecora</taxon>
        <taxon>Cervidae</taxon>
        <taxon>Odocoileinae</taxon>
        <taxon>Rangifer</taxon>
    </lineage>
</organism>
<protein>
    <submittedName>
        <fullName evidence="1">Uncharacterized protein</fullName>
    </submittedName>
</protein>
<keyword evidence="2" id="KW-1185">Reference proteome</keyword>
<comment type="caution">
    <text evidence="1">The sequence shown here is derived from an EMBL/GenBank/DDBJ whole genome shotgun (WGS) entry which is preliminary data.</text>
</comment>
<dbReference type="EMBL" id="CATKSN020000194">
    <property type="protein sequence ID" value="CAI9149243.1"/>
    <property type="molecule type" value="Genomic_DNA"/>
</dbReference>
<accession>A0ABN8XIM6</accession>
<gene>
    <name evidence="1" type="ORF">MRATA1EN1_LOCUS30861</name>
</gene>
<evidence type="ECO:0000313" key="2">
    <source>
        <dbReference type="Proteomes" id="UP001176941"/>
    </source>
</evidence>
<evidence type="ECO:0000313" key="1">
    <source>
        <dbReference type="EMBL" id="CAI9149243.1"/>
    </source>
</evidence>
<reference evidence="1" key="1">
    <citation type="submission" date="2023-04" db="EMBL/GenBank/DDBJ databases">
        <authorList>
            <consortium name="ELIXIR-Norway"/>
        </authorList>
    </citation>
    <scope>NUCLEOTIDE SEQUENCE [LARGE SCALE GENOMIC DNA]</scope>
</reference>
<name>A0ABN8XIM6_RANTA</name>
<proteinExistence type="predicted"/>
<dbReference type="Proteomes" id="UP001176941">
    <property type="component" value="Unassembled WGS sequence"/>
</dbReference>
<sequence length="143" mass="15975">MLCSPRSDVHGRRGKKNEKVTEFFPCSVRRKLGGCTSMPSVACFIKKVVEPDVSCLGPPSLHRNHALGSLTRKLPAKKSRAIICASDWYECLRRLTRDSAFPQWGTVSYGLCLRSAQGKNSKLVSGFCQHFFLFVRHSPQSSD</sequence>